<dbReference type="Proteomes" id="UP000031829">
    <property type="component" value="Chromosome"/>
</dbReference>
<dbReference type="KEGG" id="bmeg:BG04_5137"/>
<sequence>MKKFIRNIGDKVVVVQAEHELKMQVESLFRIFETIEREKWTDGFSIQIGWSNFIVSVKNEEYYILSPDYSGNPFEDYTEDLTLSLWAQLEQVHFLRKLNMKNGEGVSFRDKVVVAKNILEVDSIYLQRSGGAERGDSGWYIGPVHEEDDTEELEAFYVYQLLKIRPSLIQVLALPYEYMVIFERDQVKAVLNERDEDILSGGRNDTN</sequence>
<reference evidence="2 3" key="1">
    <citation type="journal article" date="2015" name="Genome Announc.">
        <title>Complete genome sequences for 35 biothreat assay-relevant bacillus species.</title>
        <authorList>
            <person name="Johnson S.L."/>
            <person name="Daligault H.E."/>
            <person name="Davenport K.W."/>
            <person name="Jaissle J."/>
            <person name="Frey K.G."/>
            <person name="Ladner J.T."/>
            <person name="Broomall S.M."/>
            <person name="Bishop-Lilly K.A."/>
            <person name="Bruce D.C."/>
            <person name="Gibbons H.S."/>
            <person name="Coyne S.R."/>
            <person name="Lo C.C."/>
            <person name="Meincke L."/>
            <person name="Munk A.C."/>
            <person name="Koroleva G.I."/>
            <person name="Rosenzweig C.N."/>
            <person name="Palacios G.F."/>
            <person name="Redden C.L."/>
            <person name="Minogue T.D."/>
            <person name="Chain P.S."/>
        </authorList>
    </citation>
    <scope>NUCLEOTIDE SEQUENCE [LARGE SCALE GENOMIC DNA]</scope>
    <source>
        <strain evidence="3">ATCC 14581 / DSM 32 / JCM 2506 / NBRC 15308 / NCIMB 9376 / NCTC 10342 / NRRL B-14308 / VKM B-512</strain>
    </source>
</reference>
<dbReference type="HOGENOM" id="CLU_095229_0_0_9"/>
<evidence type="ECO:0000313" key="3">
    <source>
        <dbReference type="Proteomes" id="UP000031829"/>
    </source>
</evidence>
<feature type="domain" description="Imm33-like" evidence="1">
    <location>
        <begin position="91"/>
        <end position="192"/>
    </location>
</feature>
<dbReference type="Pfam" id="PF24719">
    <property type="entry name" value="Imm33-like"/>
    <property type="match status" value="1"/>
</dbReference>
<protein>
    <recommendedName>
        <fullName evidence="1">Imm33-like domain-containing protein</fullName>
    </recommendedName>
</protein>
<name>A0A0B6AQX0_PRIM2</name>
<proteinExistence type="predicted"/>
<dbReference type="InterPro" id="IPR056509">
    <property type="entry name" value="Imm33-like"/>
</dbReference>
<evidence type="ECO:0000259" key="1">
    <source>
        <dbReference type="Pfam" id="PF24719"/>
    </source>
</evidence>
<dbReference type="GeneID" id="93643099"/>
<dbReference type="RefSeq" id="WP_016764423.1">
    <property type="nucleotide sequence ID" value="NZ_BCVB01000010.1"/>
</dbReference>
<dbReference type="EMBL" id="CP009920">
    <property type="protein sequence ID" value="AJI22239.1"/>
    <property type="molecule type" value="Genomic_DNA"/>
</dbReference>
<accession>A0A0B6AQX0</accession>
<gene>
    <name evidence="2" type="ORF">BG04_5137</name>
</gene>
<evidence type="ECO:0000313" key="2">
    <source>
        <dbReference type="EMBL" id="AJI22239.1"/>
    </source>
</evidence>
<dbReference type="AlphaFoldDB" id="A0A0B6AQX0"/>
<organism evidence="2 3">
    <name type="scientific">Priestia megaterium (strain ATCC 14581 / DSM 32 / CCUG 1817 / JCM 2506 / NBRC 15308 / NCIMB 9376 / NCTC 10342 / NRRL B-14308 / VKM B-512 / Ford 19)</name>
    <name type="common">Bacillus megaterium</name>
    <dbReference type="NCBI Taxonomy" id="1348623"/>
    <lineage>
        <taxon>Bacteria</taxon>
        <taxon>Bacillati</taxon>
        <taxon>Bacillota</taxon>
        <taxon>Bacilli</taxon>
        <taxon>Bacillales</taxon>
        <taxon>Bacillaceae</taxon>
        <taxon>Priestia</taxon>
    </lineage>
</organism>